<sequence>MSDQIDALFKGFSGIADSSIKLTKAIVDTIFAGSDLGSSAIKGVTDAVSK</sequence>
<accession>A0A8H9Y7G0</accession>
<evidence type="ECO:0000313" key="2">
    <source>
        <dbReference type="Proteomes" id="UP000612712"/>
    </source>
</evidence>
<dbReference type="GeneID" id="60809620"/>
<protein>
    <submittedName>
        <fullName evidence="1">Uncharacterized protein</fullName>
    </submittedName>
</protein>
<proteinExistence type="predicted"/>
<name>A0A8H9Y7G0_9CORY</name>
<dbReference type="Proteomes" id="UP000612712">
    <property type="component" value="Unassembled WGS sequence"/>
</dbReference>
<reference evidence="1" key="1">
    <citation type="submission" date="2020-08" db="EMBL/GenBank/DDBJ databases">
        <title>Sequencing the genomes of 1000 actinobacteria strains.</title>
        <authorList>
            <person name="Klenk H.-P."/>
        </authorList>
    </citation>
    <scope>NUCLEOTIDE SEQUENCE</scope>
    <source>
        <strain evidence="1">DSM 20582</strain>
    </source>
</reference>
<gene>
    <name evidence="1" type="ORF">FHU32_000034</name>
</gene>
<comment type="caution">
    <text evidence="1">The sequence shown here is derived from an EMBL/GenBank/DDBJ whole genome shotgun (WGS) entry which is preliminary data.</text>
</comment>
<dbReference type="EMBL" id="JACHWT010000001">
    <property type="protein sequence ID" value="MBB3114846.1"/>
    <property type="molecule type" value="Genomic_DNA"/>
</dbReference>
<dbReference type="RefSeq" id="WP_010274283.1">
    <property type="nucleotide sequence ID" value="NZ_AENJ01000454.1"/>
</dbReference>
<evidence type="ECO:0000313" key="1">
    <source>
        <dbReference type="EMBL" id="MBB3114846.1"/>
    </source>
</evidence>
<organism evidence="1 2">
    <name type="scientific">Corynebacterium bovis DSM 20582 = CIP 54.80</name>
    <dbReference type="NCBI Taxonomy" id="927655"/>
    <lineage>
        <taxon>Bacteria</taxon>
        <taxon>Bacillati</taxon>
        <taxon>Actinomycetota</taxon>
        <taxon>Actinomycetes</taxon>
        <taxon>Mycobacteriales</taxon>
        <taxon>Corynebacteriaceae</taxon>
        <taxon>Corynebacterium</taxon>
    </lineage>
</organism>
<dbReference type="AlphaFoldDB" id="A0A8H9Y7G0"/>